<sequence>MSDGYSQDRDQVPNHERGKIFERGTDRFFHDREHGYTQGSRKYEFRDDKGRTERIEFDKIKDERDRSRTDSIEEKSGRIEGRKDEKQLRGVRELLERGEINHHTLRSVEGELISKECQKLIDGLRRDFPDQFTHRIISRTEARAIWAIGQDLERTRQVELSKQGKQLELPGVGEKAREEKAQELQKRRDRIAALAKIRDRKERARARLVKIRAIVKAREEADRARAAAELAARRVALEFPAPDQLRRVEAPTADRARAPESERDRVTREAAEKAVREFPFPVPNLPREQPVVEIGERPTPEVADAADKAKTQEAHAQQIEANRKEMDARNVPDQVQKIMGLGQTPVSPAEVERRRQQDPPQVVRGGRAAGLGTERGQDRIR</sequence>
<evidence type="ECO:0000256" key="1">
    <source>
        <dbReference type="SAM" id="Coils"/>
    </source>
</evidence>
<dbReference type="Proteomes" id="UP000321424">
    <property type="component" value="Unassembled WGS sequence"/>
</dbReference>
<proteinExistence type="predicted"/>
<name>A0A511MMZ7_9NOCA</name>
<feature type="region of interest" description="Disordered" evidence="2">
    <location>
        <begin position="1"/>
        <end position="84"/>
    </location>
</feature>
<dbReference type="OrthoDB" id="4535944at2"/>
<feature type="region of interest" description="Disordered" evidence="2">
    <location>
        <begin position="303"/>
        <end position="381"/>
    </location>
</feature>
<keyword evidence="4" id="KW-1185">Reference proteome</keyword>
<dbReference type="EMBL" id="BJXA01000060">
    <property type="protein sequence ID" value="GEM41995.1"/>
    <property type="molecule type" value="Genomic_DNA"/>
</dbReference>
<organism evidence="3 4">
    <name type="scientific">Nocardia ninae NBRC 108245</name>
    <dbReference type="NCBI Taxonomy" id="1210091"/>
    <lineage>
        <taxon>Bacteria</taxon>
        <taxon>Bacillati</taxon>
        <taxon>Actinomycetota</taxon>
        <taxon>Actinomycetes</taxon>
        <taxon>Mycobacteriales</taxon>
        <taxon>Nocardiaceae</taxon>
        <taxon>Nocardia</taxon>
    </lineage>
</organism>
<accession>A0A511MMZ7</accession>
<protein>
    <submittedName>
        <fullName evidence="3">Uncharacterized protein</fullName>
    </submittedName>
</protein>
<comment type="caution">
    <text evidence="3">The sequence shown here is derived from an EMBL/GenBank/DDBJ whole genome shotgun (WGS) entry which is preliminary data.</text>
</comment>
<dbReference type="RefSeq" id="WP_147139290.1">
    <property type="nucleotide sequence ID" value="NZ_BJXA01000060.1"/>
</dbReference>
<dbReference type="AlphaFoldDB" id="A0A511MMZ7"/>
<feature type="compositionally biased region" description="Basic and acidic residues" evidence="2">
    <location>
        <begin position="303"/>
        <end position="313"/>
    </location>
</feature>
<reference evidence="3 4" key="1">
    <citation type="submission" date="2019-07" db="EMBL/GenBank/DDBJ databases">
        <title>Whole genome shotgun sequence of Nocardia ninae NBRC 108245.</title>
        <authorList>
            <person name="Hosoyama A."/>
            <person name="Uohara A."/>
            <person name="Ohji S."/>
            <person name="Ichikawa N."/>
        </authorList>
    </citation>
    <scope>NUCLEOTIDE SEQUENCE [LARGE SCALE GENOMIC DNA]</scope>
    <source>
        <strain evidence="3 4">NBRC 108245</strain>
    </source>
</reference>
<feature type="coiled-coil region" evidence="1">
    <location>
        <begin position="194"/>
        <end position="234"/>
    </location>
</feature>
<gene>
    <name evidence="3" type="ORF">NN4_65140</name>
</gene>
<evidence type="ECO:0000256" key="2">
    <source>
        <dbReference type="SAM" id="MobiDB-lite"/>
    </source>
</evidence>
<feature type="compositionally biased region" description="Basic and acidic residues" evidence="2">
    <location>
        <begin position="321"/>
        <end position="330"/>
    </location>
</feature>
<evidence type="ECO:0000313" key="4">
    <source>
        <dbReference type="Proteomes" id="UP000321424"/>
    </source>
</evidence>
<evidence type="ECO:0000313" key="3">
    <source>
        <dbReference type="EMBL" id="GEM41995.1"/>
    </source>
</evidence>
<feature type="region of interest" description="Disordered" evidence="2">
    <location>
        <begin position="248"/>
        <end position="267"/>
    </location>
</feature>
<keyword evidence="1" id="KW-0175">Coiled coil</keyword>